<evidence type="ECO:0000259" key="4">
    <source>
        <dbReference type="PROSITE" id="PS50102"/>
    </source>
</evidence>
<feature type="region of interest" description="Disordered" evidence="3">
    <location>
        <begin position="251"/>
        <end position="426"/>
    </location>
</feature>
<feature type="domain" description="RRM" evidence="4">
    <location>
        <begin position="174"/>
        <end position="251"/>
    </location>
</feature>
<evidence type="ECO:0000313" key="5">
    <source>
        <dbReference type="EMBL" id="THW66434.1"/>
    </source>
</evidence>
<dbReference type="PANTHER" id="PTHR19965:SF82">
    <property type="entry name" value="THO COMPLEX SUBUNIT 4"/>
    <property type="match status" value="1"/>
</dbReference>
<dbReference type="Pfam" id="PF00076">
    <property type="entry name" value="RRM_1"/>
    <property type="match status" value="1"/>
</dbReference>
<feature type="compositionally biased region" description="Acidic residues" evidence="3">
    <location>
        <begin position="417"/>
        <end position="426"/>
    </location>
</feature>
<feature type="compositionally biased region" description="Basic and acidic residues" evidence="3">
    <location>
        <begin position="57"/>
        <end position="89"/>
    </location>
</feature>
<dbReference type="InterPro" id="IPR012677">
    <property type="entry name" value="Nucleotide-bd_a/b_plait_sf"/>
</dbReference>
<keyword evidence="1 2" id="KW-0694">RNA-binding</keyword>
<dbReference type="GO" id="GO:0003729">
    <property type="term" value="F:mRNA binding"/>
    <property type="evidence" value="ECO:0007669"/>
    <property type="project" value="TreeGrafter"/>
</dbReference>
<dbReference type="InterPro" id="IPR000504">
    <property type="entry name" value="RRM_dom"/>
</dbReference>
<feature type="non-terminal residue" evidence="5">
    <location>
        <position position="1"/>
    </location>
</feature>
<dbReference type="GO" id="GO:0005634">
    <property type="term" value="C:nucleus"/>
    <property type="evidence" value="ECO:0007669"/>
    <property type="project" value="TreeGrafter"/>
</dbReference>
<protein>
    <submittedName>
        <fullName evidence="5">RNA-binding domain-containing protein</fullName>
    </submittedName>
</protein>
<evidence type="ECO:0000256" key="3">
    <source>
        <dbReference type="SAM" id="MobiDB-lite"/>
    </source>
</evidence>
<dbReference type="SMART" id="SM00360">
    <property type="entry name" value="RRM"/>
    <property type="match status" value="1"/>
</dbReference>
<feature type="region of interest" description="Disordered" evidence="3">
    <location>
        <begin position="44"/>
        <end position="106"/>
    </location>
</feature>
<dbReference type="PANTHER" id="PTHR19965">
    <property type="entry name" value="RNA AND EXPORT FACTOR BINDING PROTEIN"/>
    <property type="match status" value="1"/>
</dbReference>
<proteinExistence type="predicted"/>
<accession>A0A4S8ZK67</accession>
<sequence>RGNPHHSHSSPRNCQFAPCQFRQRSRTHIPTINMDRSLDEILEERQNTRGGRRGGRGRPDRDGGRGPRRDYERERDFPRDGVKKDDIHQHASTNTNHLARSADRNLYQSFPREDARNIDRDWVHDKFEDDDSRRPTRGSRNDRYDREPARDAYVPYSPDRAIPKSNQIHSSGSTSIRVENIHYDIQEPDLKELFESIGPVESLRLLYDRHDRSQGVAYVVYPSASLADRAFRQFDGQNAMGQPIYLTIQQQSAARPARNPFDNVEKPARSLFDRIDNRRSASPDSRNVDRYVPPGGRDRRSSRSPPRRGGRGAPREAGRRPGARRENTDRRENGGRERGDRRGPGPKENDGRPTVKGRPKKTAEELDAEMDDYWGGGSAANEGSAVASGQNEPGREPQVSTITGGENNNMGTTSTAPDDDIDLMVE</sequence>
<comment type="caution">
    <text evidence="5">The sequence shown here is derived from an EMBL/GenBank/DDBJ whole genome shotgun (WGS) entry which is preliminary data.</text>
</comment>
<name>A0A4S8ZK67_AURPU</name>
<dbReference type="EMBL" id="QZAN01000007">
    <property type="protein sequence ID" value="THW66434.1"/>
    <property type="molecule type" value="Genomic_DNA"/>
</dbReference>
<feature type="compositionally biased region" description="Basic and acidic residues" evidence="3">
    <location>
        <begin position="263"/>
        <end position="289"/>
    </location>
</feature>
<feature type="compositionally biased region" description="Basic and acidic residues" evidence="3">
    <location>
        <begin position="313"/>
        <end position="353"/>
    </location>
</feature>
<gene>
    <name evidence="5" type="ORF">D6D20_01359</name>
</gene>
<dbReference type="Gene3D" id="3.30.70.330">
    <property type="match status" value="1"/>
</dbReference>
<dbReference type="PROSITE" id="PS50102">
    <property type="entry name" value="RRM"/>
    <property type="match status" value="1"/>
</dbReference>
<dbReference type="InterPro" id="IPR035979">
    <property type="entry name" value="RBD_domain_sf"/>
</dbReference>
<dbReference type="CDD" id="cd12418">
    <property type="entry name" value="RRM_Aly_REF_like"/>
    <property type="match status" value="1"/>
</dbReference>
<organism evidence="5 6">
    <name type="scientific">Aureobasidium pullulans</name>
    <name type="common">Black yeast</name>
    <name type="synonym">Pullularia pullulans</name>
    <dbReference type="NCBI Taxonomy" id="5580"/>
    <lineage>
        <taxon>Eukaryota</taxon>
        <taxon>Fungi</taxon>
        <taxon>Dikarya</taxon>
        <taxon>Ascomycota</taxon>
        <taxon>Pezizomycotina</taxon>
        <taxon>Dothideomycetes</taxon>
        <taxon>Dothideomycetidae</taxon>
        <taxon>Dothideales</taxon>
        <taxon>Saccotheciaceae</taxon>
        <taxon>Aureobasidium</taxon>
    </lineage>
</organism>
<reference evidence="5 6" key="1">
    <citation type="submission" date="2018-10" db="EMBL/GenBank/DDBJ databases">
        <title>Fifty Aureobasidium pullulans genomes reveal a recombining polyextremotolerant generalist.</title>
        <authorList>
            <person name="Gostincar C."/>
            <person name="Turk M."/>
            <person name="Zajc J."/>
            <person name="Gunde-Cimerman N."/>
        </authorList>
    </citation>
    <scope>NUCLEOTIDE SEQUENCE [LARGE SCALE GENOMIC DNA]</scope>
    <source>
        <strain evidence="5 6">EXF-10751</strain>
    </source>
</reference>
<evidence type="ECO:0000256" key="1">
    <source>
        <dbReference type="ARBA" id="ARBA00022884"/>
    </source>
</evidence>
<dbReference type="AlphaFoldDB" id="A0A4S8ZK67"/>
<dbReference type="InterPro" id="IPR025715">
    <property type="entry name" value="FoP_C"/>
</dbReference>
<dbReference type="InterPro" id="IPR051229">
    <property type="entry name" value="ALYREF_mRNA_export"/>
</dbReference>
<feature type="region of interest" description="Disordered" evidence="3">
    <location>
        <begin position="127"/>
        <end position="171"/>
    </location>
</feature>
<evidence type="ECO:0000313" key="6">
    <source>
        <dbReference type="Proteomes" id="UP000310421"/>
    </source>
</evidence>
<dbReference type="SUPFAM" id="SSF54928">
    <property type="entry name" value="RNA-binding domain, RBD"/>
    <property type="match status" value="1"/>
</dbReference>
<evidence type="ECO:0000256" key="2">
    <source>
        <dbReference type="PROSITE-ProRule" id="PRU00176"/>
    </source>
</evidence>
<dbReference type="SMART" id="SM01218">
    <property type="entry name" value="FoP_duplication"/>
    <property type="match status" value="1"/>
</dbReference>
<feature type="compositionally biased region" description="Basic and acidic residues" evidence="3">
    <location>
        <begin position="127"/>
        <end position="150"/>
    </location>
</feature>
<dbReference type="Proteomes" id="UP000310421">
    <property type="component" value="Unassembled WGS sequence"/>
</dbReference>
<feature type="compositionally biased region" description="Polar residues" evidence="3">
    <location>
        <begin position="398"/>
        <end position="416"/>
    </location>
</feature>